<dbReference type="AlphaFoldDB" id="A0A8D2QL56"/>
<dbReference type="InterPro" id="IPR036179">
    <property type="entry name" value="Ig-like_dom_sf"/>
</dbReference>
<protein>
    <recommendedName>
        <fullName evidence="4">Immunoglobulin V-set domain-containing protein</fullName>
    </recommendedName>
</protein>
<name>A0A8D2QL56_ZOSLA</name>
<dbReference type="Proteomes" id="UP000694401">
    <property type="component" value="Unassembled WGS sequence"/>
</dbReference>
<proteinExistence type="predicted"/>
<evidence type="ECO:0000313" key="2">
    <source>
        <dbReference type="Ensembl" id="ENSZLMP00000000143.1"/>
    </source>
</evidence>
<sequence>PASGPDVLLLHLQLLLCSVFGGFILEVFGLKRGKLGTVQPLPAASERFYHRKRLVVWLNSKFSVKEFKTRFTVSERGRALSISQLRMEDAGTYSVNIDGKKSTFTLLVYSRCILCCFGVFYTTKKKKFLTPLCPQGSCQSPQ</sequence>
<keyword evidence="1" id="KW-0812">Transmembrane</keyword>
<keyword evidence="1" id="KW-0472">Membrane</keyword>
<evidence type="ECO:0000256" key="1">
    <source>
        <dbReference type="SAM" id="Phobius"/>
    </source>
</evidence>
<evidence type="ECO:0000313" key="3">
    <source>
        <dbReference type="Proteomes" id="UP000694401"/>
    </source>
</evidence>
<dbReference type="SUPFAM" id="SSF48726">
    <property type="entry name" value="Immunoglobulin"/>
    <property type="match status" value="1"/>
</dbReference>
<keyword evidence="3" id="KW-1185">Reference proteome</keyword>
<reference evidence="2" key="2">
    <citation type="submission" date="2025-09" db="UniProtKB">
        <authorList>
            <consortium name="Ensembl"/>
        </authorList>
    </citation>
    <scope>IDENTIFICATION</scope>
</reference>
<evidence type="ECO:0008006" key="4">
    <source>
        <dbReference type="Google" id="ProtNLM"/>
    </source>
</evidence>
<feature type="transmembrane region" description="Helical" evidence="1">
    <location>
        <begin position="12"/>
        <end position="30"/>
    </location>
</feature>
<organism evidence="2 3">
    <name type="scientific">Zosterops lateralis melanops</name>
    <dbReference type="NCBI Taxonomy" id="1220523"/>
    <lineage>
        <taxon>Eukaryota</taxon>
        <taxon>Metazoa</taxon>
        <taxon>Chordata</taxon>
        <taxon>Craniata</taxon>
        <taxon>Vertebrata</taxon>
        <taxon>Euteleostomi</taxon>
        <taxon>Archelosauria</taxon>
        <taxon>Archosauria</taxon>
        <taxon>Dinosauria</taxon>
        <taxon>Saurischia</taxon>
        <taxon>Theropoda</taxon>
        <taxon>Coelurosauria</taxon>
        <taxon>Aves</taxon>
        <taxon>Neognathae</taxon>
        <taxon>Neoaves</taxon>
        <taxon>Telluraves</taxon>
        <taxon>Australaves</taxon>
        <taxon>Passeriformes</taxon>
        <taxon>Sylvioidea</taxon>
        <taxon>Zosteropidae</taxon>
        <taxon>Zosterops</taxon>
    </lineage>
</organism>
<dbReference type="Ensembl" id="ENSZLMT00000000155.1">
    <property type="protein sequence ID" value="ENSZLMP00000000143.1"/>
    <property type="gene ID" value="ENSZLMG00000000130.1"/>
</dbReference>
<keyword evidence="1" id="KW-1133">Transmembrane helix</keyword>
<dbReference type="Gene3D" id="2.60.40.10">
    <property type="entry name" value="Immunoglobulins"/>
    <property type="match status" value="1"/>
</dbReference>
<dbReference type="InterPro" id="IPR013783">
    <property type="entry name" value="Ig-like_fold"/>
</dbReference>
<reference evidence="2" key="1">
    <citation type="submission" date="2025-08" db="UniProtKB">
        <authorList>
            <consortium name="Ensembl"/>
        </authorList>
    </citation>
    <scope>IDENTIFICATION</scope>
</reference>
<accession>A0A8D2QL56</accession>